<dbReference type="PANTHER" id="PTHR42718:SF9">
    <property type="entry name" value="MAJOR FACILITATOR SUPERFAMILY MULTIDRUG TRANSPORTER MFSC"/>
    <property type="match status" value="1"/>
</dbReference>
<dbReference type="GO" id="GO:1990961">
    <property type="term" value="P:xenobiotic detoxification by transmembrane export across the plasma membrane"/>
    <property type="evidence" value="ECO:0007669"/>
    <property type="project" value="UniProtKB-ARBA"/>
</dbReference>
<keyword evidence="6 9" id="KW-0812">Transmembrane</keyword>
<comment type="similarity">
    <text evidence="2">Belongs to the major facilitator superfamily. EmrB family.</text>
</comment>
<evidence type="ECO:0000256" key="5">
    <source>
        <dbReference type="ARBA" id="ARBA00022519"/>
    </source>
</evidence>
<feature type="transmembrane region" description="Helical" evidence="9">
    <location>
        <begin position="483"/>
        <end position="501"/>
    </location>
</feature>
<dbReference type="CDD" id="cd17503">
    <property type="entry name" value="MFS_LmrB_MDR_like"/>
    <property type="match status" value="1"/>
</dbReference>
<dbReference type="InterPro" id="IPR036259">
    <property type="entry name" value="MFS_trans_sf"/>
</dbReference>
<gene>
    <name evidence="11" type="ORF">PAMC26510_21915</name>
</gene>
<dbReference type="InterPro" id="IPR020846">
    <property type="entry name" value="MFS_dom"/>
</dbReference>
<sequence length="519" mass="55404">MSQPNAVHPPLQGAKLVIGTIAVSLAVFMNVLDTSIANVSIPSISGDLGVSSDQGTWVITSFAVANAISVPLTGWLTQRFGQVRLFMTSIVLFVIASWLCGLAPTLPFLLAARVLQGAVAGPMIPLSQTLLLASYPRAKAPMALSMWSMTTLIAPVAGPILGGWISDNISWPWIFYVNIPVGIVAAIATFAIFRERDSVIRKAPIDTVGLSLLVIWVGSLQVMLDKGKDLDWFNSTTIVVLTLIAVIALAFFIVWELTEEHPVVDLSLFKLRNFTGGTIALAIGYGLYFGNLVLLPLWLQTDIGYTATDAGLVLAPVGLFAVLLSPVVGKFLPRIDPRKIATGAFLVFALVFWMRSRYTTGVDTFTLMLPTVIQGIGMAGFFIPLVSITLSGLPGNRIPAASGLSNFVRIMCGGIGTSIFSTAWDHRSNVHHAQLVEQANLYNPNFNASMQQFGAAGFSKEQGYGLFNSMATQQAAQLGVNDLFYISAAIFVALIALIWITKPERSGGGDSAAAASAAH</sequence>
<dbReference type="PROSITE" id="PS50850">
    <property type="entry name" value="MFS"/>
    <property type="match status" value="1"/>
</dbReference>
<evidence type="ECO:0000256" key="6">
    <source>
        <dbReference type="ARBA" id="ARBA00022692"/>
    </source>
</evidence>
<keyword evidence="4" id="KW-1003">Cell membrane</keyword>
<evidence type="ECO:0000313" key="11">
    <source>
        <dbReference type="EMBL" id="OTP72488.1"/>
    </source>
</evidence>
<evidence type="ECO:0000256" key="1">
    <source>
        <dbReference type="ARBA" id="ARBA00004429"/>
    </source>
</evidence>
<dbReference type="Gene3D" id="1.20.1720.10">
    <property type="entry name" value="Multidrug resistance protein D"/>
    <property type="match status" value="1"/>
</dbReference>
<dbReference type="Proteomes" id="UP000194546">
    <property type="component" value="Unassembled WGS sequence"/>
</dbReference>
<dbReference type="PANTHER" id="PTHR42718">
    <property type="entry name" value="MAJOR FACILITATOR SUPERFAMILY MULTIDRUG TRANSPORTER MFSC"/>
    <property type="match status" value="1"/>
</dbReference>
<dbReference type="RefSeq" id="WP_061999637.1">
    <property type="nucleotide sequence ID" value="NZ_NBTY01000113.1"/>
</dbReference>
<evidence type="ECO:0000256" key="2">
    <source>
        <dbReference type="ARBA" id="ARBA00008537"/>
    </source>
</evidence>
<feature type="transmembrane region" description="Helical" evidence="9">
    <location>
        <begin position="57"/>
        <end position="76"/>
    </location>
</feature>
<feature type="transmembrane region" description="Helical" evidence="9">
    <location>
        <begin position="310"/>
        <end position="328"/>
    </location>
</feature>
<keyword evidence="3" id="KW-0813">Transport</keyword>
<dbReference type="FunFam" id="1.20.1720.10:FF:000002">
    <property type="entry name" value="Multidrug resistance protein B"/>
    <property type="match status" value="1"/>
</dbReference>
<evidence type="ECO:0000256" key="9">
    <source>
        <dbReference type="SAM" id="Phobius"/>
    </source>
</evidence>
<feature type="transmembrane region" description="Helical" evidence="9">
    <location>
        <begin position="144"/>
        <end position="165"/>
    </location>
</feature>
<feature type="transmembrane region" description="Helical" evidence="9">
    <location>
        <begin position="376"/>
        <end position="395"/>
    </location>
</feature>
<dbReference type="SUPFAM" id="SSF103473">
    <property type="entry name" value="MFS general substrate transporter"/>
    <property type="match status" value="1"/>
</dbReference>
<evidence type="ECO:0000259" key="10">
    <source>
        <dbReference type="PROSITE" id="PS50850"/>
    </source>
</evidence>
<dbReference type="InterPro" id="IPR011701">
    <property type="entry name" value="MFS"/>
</dbReference>
<dbReference type="Pfam" id="PF07690">
    <property type="entry name" value="MFS_1"/>
    <property type="match status" value="1"/>
</dbReference>
<proteinExistence type="inferred from homology"/>
<feature type="transmembrane region" description="Helical" evidence="9">
    <location>
        <begin position="110"/>
        <end position="132"/>
    </location>
</feature>
<feature type="transmembrane region" description="Helical" evidence="9">
    <location>
        <begin position="205"/>
        <end position="224"/>
    </location>
</feature>
<feature type="transmembrane region" description="Helical" evidence="9">
    <location>
        <begin position="340"/>
        <end position="356"/>
    </location>
</feature>
<dbReference type="AlphaFoldDB" id="A0A242MMD9"/>
<reference evidence="11 12" key="1">
    <citation type="submission" date="2017-03" db="EMBL/GenBank/DDBJ databases">
        <title>Genome analysis of strain PAMC 26510.</title>
        <authorList>
            <person name="Oh H.-M."/>
            <person name="Yang J.-A."/>
        </authorList>
    </citation>
    <scope>NUCLEOTIDE SEQUENCE [LARGE SCALE GENOMIC DNA]</scope>
    <source>
        <strain evidence="11 12">PAMC 26510</strain>
    </source>
</reference>
<feature type="transmembrane region" description="Helical" evidence="9">
    <location>
        <begin position="171"/>
        <end position="193"/>
    </location>
</feature>
<comment type="caution">
    <text evidence="11">The sequence shown here is derived from an EMBL/GenBank/DDBJ whole genome shotgun (WGS) entry which is preliminary data.</text>
</comment>
<dbReference type="GO" id="GO:0022857">
    <property type="term" value="F:transmembrane transporter activity"/>
    <property type="evidence" value="ECO:0007669"/>
    <property type="project" value="InterPro"/>
</dbReference>
<dbReference type="GO" id="GO:0005886">
    <property type="term" value="C:plasma membrane"/>
    <property type="evidence" value="ECO:0007669"/>
    <property type="project" value="UniProtKB-SubCell"/>
</dbReference>
<feature type="transmembrane region" description="Helical" evidence="9">
    <location>
        <begin position="236"/>
        <end position="257"/>
    </location>
</feature>
<dbReference type="NCBIfam" id="TIGR00711">
    <property type="entry name" value="efflux_EmrB"/>
    <property type="match status" value="1"/>
</dbReference>
<evidence type="ECO:0000256" key="8">
    <source>
        <dbReference type="ARBA" id="ARBA00023136"/>
    </source>
</evidence>
<keyword evidence="8 9" id="KW-0472">Membrane</keyword>
<evidence type="ECO:0000256" key="3">
    <source>
        <dbReference type="ARBA" id="ARBA00022448"/>
    </source>
</evidence>
<feature type="transmembrane region" description="Helical" evidence="9">
    <location>
        <begin position="83"/>
        <end position="104"/>
    </location>
</feature>
<organism evidence="11 12">
    <name type="scientific">Caballeronia sordidicola</name>
    <name type="common">Burkholderia sordidicola</name>
    <dbReference type="NCBI Taxonomy" id="196367"/>
    <lineage>
        <taxon>Bacteria</taxon>
        <taxon>Pseudomonadati</taxon>
        <taxon>Pseudomonadota</taxon>
        <taxon>Betaproteobacteria</taxon>
        <taxon>Burkholderiales</taxon>
        <taxon>Burkholderiaceae</taxon>
        <taxon>Caballeronia</taxon>
    </lineage>
</organism>
<dbReference type="GO" id="GO:0015721">
    <property type="term" value="P:bile acid and bile salt transport"/>
    <property type="evidence" value="ECO:0007669"/>
    <property type="project" value="UniProtKB-ARBA"/>
</dbReference>
<evidence type="ECO:0000256" key="4">
    <source>
        <dbReference type="ARBA" id="ARBA00022475"/>
    </source>
</evidence>
<evidence type="ECO:0000313" key="12">
    <source>
        <dbReference type="Proteomes" id="UP000194546"/>
    </source>
</evidence>
<accession>A0A242MMD9</accession>
<dbReference type="Gene3D" id="1.20.1250.20">
    <property type="entry name" value="MFS general substrate transporter like domains"/>
    <property type="match status" value="1"/>
</dbReference>
<keyword evidence="7 9" id="KW-1133">Transmembrane helix</keyword>
<feature type="transmembrane region" description="Helical" evidence="9">
    <location>
        <begin position="278"/>
        <end position="298"/>
    </location>
</feature>
<feature type="transmembrane region" description="Helical" evidence="9">
    <location>
        <begin position="16"/>
        <end position="37"/>
    </location>
</feature>
<evidence type="ECO:0000256" key="7">
    <source>
        <dbReference type="ARBA" id="ARBA00022989"/>
    </source>
</evidence>
<feature type="domain" description="Major facilitator superfamily (MFS) profile" evidence="10">
    <location>
        <begin position="19"/>
        <end position="506"/>
    </location>
</feature>
<protein>
    <submittedName>
        <fullName evidence="11">Inner membrane component of tripartite multidrug resistance system</fullName>
    </submittedName>
</protein>
<dbReference type="EMBL" id="NBTY01000113">
    <property type="protein sequence ID" value="OTP72488.1"/>
    <property type="molecule type" value="Genomic_DNA"/>
</dbReference>
<dbReference type="InterPro" id="IPR004638">
    <property type="entry name" value="EmrB-like"/>
</dbReference>
<keyword evidence="5" id="KW-0997">Cell inner membrane</keyword>
<comment type="subcellular location">
    <subcellularLocation>
        <location evidence="1">Cell inner membrane</location>
        <topology evidence="1">Multi-pass membrane protein</topology>
    </subcellularLocation>
</comment>
<name>A0A242MMD9_CABSO</name>